<dbReference type="EMBL" id="PYOY01000002">
    <property type="protein sequence ID" value="PSX08892.1"/>
    <property type="molecule type" value="Genomic_DNA"/>
</dbReference>
<name>A0A855SJT9_PHOAN</name>
<sequence length="229" mass="25598">MNAKFLCRAYLGSKLVKVTKHRIAFSENTPGRCTITVEGNPEVNTIVAVELGWGDGISRVFLGYVERIQPVQMGYSQLFCRELSALLFKPLNVALRHPTLMQLLEDVTNKTGLQFVVPDKAYSKTAIPCFYSDGNGYRIMDEIAQAFSVDDFFWQQQGNGQIFVGSWKDSFWASKPVDIPADLMTGQTATKSIKVPAIPRIKPGVLVNGLRISGVEFEETEVKLTWKIQ</sequence>
<reference evidence="1 2" key="1">
    <citation type="submission" date="2018-01" db="EMBL/GenBank/DDBJ databases">
        <title>Whole genome sequencing of Histamine producing bacteria.</title>
        <authorList>
            <person name="Butler K."/>
        </authorList>
    </citation>
    <scope>NUCLEOTIDE SEQUENCE [LARGE SCALE GENOMIC DNA]</scope>
    <source>
        <strain evidence="1 2">A2-1</strain>
    </source>
</reference>
<dbReference type="Proteomes" id="UP000241440">
    <property type="component" value="Unassembled WGS sequence"/>
</dbReference>
<evidence type="ECO:0000313" key="2">
    <source>
        <dbReference type="Proteomes" id="UP000241440"/>
    </source>
</evidence>
<proteinExistence type="predicted"/>
<protein>
    <submittedName>
        <fullName evidence="1">Uncharacterized protein</fullName>
    </submittedName>
</protein>
<gene>
    <name evidence="1" type="ORF">C0W41_05710</name>
</gene>
<comment type="caution">
    <text evidence="1">The sequence shown here is derived from an EMBL/GenBank/DDBJ whole genome shotgun (WGS) entry which is preliminary data.</text>
</comment>
<organism evidence="1 2">
    <name type="scientific">Photobacterium angustum</name>
    <dbReference type="NCBI Taxonomy" id="661"/>
    <lineage>
        <taxon>Bacteria</taxon>
        <taxon>Pseudomonadati</taxon>
        <taxon>Pseudomonadota</taxon>
        <taxon>Gammaproteobacteria</taxon>
        <taxon>Vibrionales</taxon>
        <taxon>Vibrionaceae</taxon>
        <taxon>Photobacterium</taxon>
    </lineage>
</organism>
<accession>A0A855SJT9</accession>
<evidence type="ECO:0000313" key="1">
    <source>
        <dbReference type="EMBL" id="PSX08892.1"/>
    </source>
</evidence>
<dbReference type="AlphaFoldDB" id="A0A855SJT9"/>